<organism evidence="2 3">
    <name type="scientific">Fodinicola feengrottensis</name>
    <dbReference type="NCBI Taxonomy" id="435914"/>
    <lineage>
        <taxon>Bacteria</taxon>
        <taxon>Bacillati</taxon>
        <taxon>Actinomycetota</taxon>
        <taxon>Actinomycetes</taxon>
        <taxon>Mycobacteriales</taxon>
        <taxon>Fodinicola</taxon>
    </lineage>
</organism>
<dbReference type="Pfam" id="PF01738">
    <property type="entry name" value="DLH"/>
    <property type="match status" value="1"/>
</dbReference>
<sequence length="227" mass="23403">MAKGPLMGRKVAFTVAASVAEGYLAVPETGSGPGLLVVGRTAGLTGHVSSVVDRFAAEGFVAFAPDLYHPAADGEPFPTAVALPNVLADLVGAAHHLDGVPEFSGQLGVVGFGAGGGLALAAAAELASASAMVAFYPELEGLADVPWARFRGKAAIVHQSGRMDTASAAVQRRITEAGGSCRVYEYADAEPDFFNDDRPGSYHPEDARTAWARTLELLRPTLLARAA</sequence>
<dbReference type="PANTHER" id="PTHR46623">
    <property type="entry name" value="CARBOXYMETHYLENEBUTENOLIDASE-RELATED"/>
    <property type="match status" value="1"/>
</dbReference>
<dbReference type="EMBL" id="BAAANY010000015">
    <property type="protein sequence ID" value="GAA1687546.1"/>
    <property type="molecule type" value="Genomic_DNA"/>
</dbReference>
<feature type="domain" description="Dienelactone hydrolase" evidence="1">
    <location>
        <begin position="21"/>
        <end position="220"/>
    </location>
</feature>
<comment type="caution">
    <text evidence="2">The sequence shown here is derived from an EMBL/GenBank/DDBJ whole genome shotgun (WGS) entry which is preliminary data.</text>
</comment>
<dbReference type="InterPro" id="IPR029058">
    <property type="entry name" value="AB_hydrolase_fold"/>
</dbReference>
<dbReference type="SUPFAM" id="SSF53474">
    <property type="entry name" value="alpha/beta-Hydrolases"/>
    <property type="match status" value="1"/>
</dbReference>
<dbReference type="InterPro" id="IPR002925">
    <property type="entry name" value="Dienelactn_hydro"/>
</dbReference>
<dbReference type="GO" id="GO:0016787">
    <property type="term" value="F:hydrolase activity"/>
    <property type="evidence" value="ECO:0007669"/>
    <property type="project" value="UniProtKB-KW"/>
</dbReference>
<dbReference type="Proteomes" id="UP001500618">
    <property type="component" value="Unassembled WGS sequence"/>
</dbReference>
<protein>
    <submittedName>
        <fullName evidence="2">Dienelactone hydrolase family protein</fullName>
    </submittedName>
</protein>
<dbReference type="PANTHER" id="PTHR46623:SF6">
    <property type="entry name" value="ALPHA_BETA-HYDROLASES SUPERFAMILY PROTEIN"/>
    <property type="match status" value="1"/>
</dbReference>
<proteinExistence type="predicted"/>
<gene>
    <name evidence="2" type="ORF">GCM10009765_41310</name>
</gene>
<dbReference type="InterPro" id="IPR051049">
    <property type="entry name" value="Dienelactone_hydrolase-like"/>
</dbReference>
<keyword evidence="2" id="KW-0378">Hydrolase</keyword>
<accession>A0ABN2HGF9</accession>
<dbReference type="Gene3D" id="3.40.50.1820">
    <property type="entry name" value="alpha/beta hydrolase"/>
    <property type="match status" value="1"/>
</dbReference>
<evidence type="ECO:0000259" key="1">
    <source>
        <dbReference type="Pfam" id="PF01738"/>
    </source>
</evidence>
<reference evidence="2 3" key="1">
    <citation type="journal article" date="2019" name="Int. J. Syst. Evol. Microbiol.">
        <title>The Global Catalogue of Microorganisms (GCM) 10K type strain sequencing project: providing services to taxonomists for standard genome sequencing and annotation.</title>
        <authorList>
            <consortium name="The Broad Institute Genomics Platform"/>
            <consortium name="The Broad Institute Genome Sequencing Center for Infectious Disease"/>
            <person name="Wu L."/>
            <person name="Ma J."/>
        </authorList>
    </citation>
    <scope>NUCLEOTIDE SEQUENCE [LARGE SCALE GENOMIC DNA]</scope>
    <source>
        <strain evidence="2 3">JCM 14718</strain>
    </source>
</reference>
<keyword evidence="3" id="KW-1185">Reference proteome</keyword>
<evidence type="ECO:0000313" key="2">
    <source>
        <dbReference type="EMBL" id="GAA1687546.1"/>
    </source>
</evidence>
<name>A0ABN2HGF9_9ACTN</name>
<evidence type="ECO:0000313" key="3">
    <source>
        <dbReference type="Proteomes" id="UP001500618"/>
    </source>
</evidence>